<dbReference type="PRINTS" id="PR00412">
    <property type="entry name" value="EPOXHYDRLASE"/>
</dbReference>
<dbReference type="EMBL" id="JAYFSI010000005">
    <property type="protein sequence ID" value="MEA5362305.1"/>
    <property type="molecule type" value="Genomic_DNA"/>
</dbReference>
<gene>
    <name evidence="5" type="ORF">VA596_22400</name>
</gene>
<dbReference type="SUPFAM" id="SSF53474">
    <property type="entry name" value="alpha/beta-Hydrolases"/>
    <property type="match status" value="1"/>
</dbReference>
<dbReference type="InterPro" id="IPR010497">
    <property type="entry name" value="Epoxide_hydro_N"/>
</dbReference>
<dbReference type="PANTHER" id="PTHR21661:SF35">
    <property type="entry name" value="EPOXIDE HYDROLASE"/>
    <property type="match status" value="1"/>
</dbReference>
<dbReference type="RefSeq" id="WP_323329789.1">
    <property type="nucleotide sequence ID" value="NZ_JAYFSI010000005.1"/>
</dbReference>
<dbReference type="PANTHER" id="PTHR21661">
    <property type="entry name" value="EPOXIDE HYDROLASE 1-RELATED"/>
    <property type="match status" value="1"/>
</dbReference>
<protein>
    <submittedName>
        <fullName evidence="5">Epoxide hydrolase</fullName>
    </submittedName>
</protein>
<comment type="caution">
    <text evidence="5">The sequence shown here is derived from an EMBL/GenBank/DDBJ whole genome shotgun (WGS) entry which is preliminary data.</text>
</comment>
<keyword evidence="2" id="KW-0058">Aromatic hydrocarbons catabolism</keyword>
<accession>A0ABU5R9I3</accession>
<evidence type="ECO:0000256" key="1">
    <source>
        <dbReference type="ARBA" id="ARBA00010088"/>
    </source>
</evidence>
<keyword evidence="6" id="KW-1185">Reference proteome</keyword>
<organism evidence="5 6">
    <name type="scientific">Amycolatopsis heterodermiae</name>
    <dbReference type="NCBI Taxonomy" id="3110235"/>
    <lineage>
        <taxon>Bacteria</taxon>
        <taxon>Bacillati</taxon>
        <taxon>Actinomycetota</taxon>
        <taxon>Actinomycetes</taxon>
        <taxon>Pseudonocardiales</taxon>
        <taxon>Pseudonocardiaceae</taxon>
        <taxon>Amycolatopsis</taxon>
    </lineage>
</organism>
<dbReference type="GO" id="GO:0016787">
    <property type="term" value="F:hydrolase activity"/>
    <property type="evidence" value="ECO:0007669"/>
    <property type="project" value="UniProtKB-KW"/>
</dbReference>
<proteinExistence type="inferred from homology"/>
<evidence type="ECO:0000259" key="4">
    <source>
        <dbReference type="Pfam" id="PF06441"/>
    </source>
</evidence>
<dbReference type="InterPro" id="IPR029058">
    <property type="entry name" value="AB_hydrolase_fold"/>
</dbReference>
<dbReference type="Gene3D" id="3.40.50.1820">
    <property type="entry name" value="alpha/beta hydrolase"/>
    <property type="match status" value="1"/>
</dbReference>
<dbReference type="InterPro" id="IPR016292">
    <property type="entry name" value="Epoxide_hydrolase"/>
</dbReference>
<evidence type="ECO:0000256" key="3">
    <source>
        <dbReference type="ARBA" id="ARBA00022801"/>
    </source>
</evidence>
<evidence type="ECO:0000256" key="2">
    <source>
        <dbReference type="ARBA" id="ARBA00022797"/>
    </source>
</evidence>
<comment type="similarity">
    <text evidence="1">Belongs to the peptidase S33 family.</text>
</comment>
<reference evidence="5 6" key="1">
    <citation type="submission" date="2023-12" db="EMBL/GenBank/DDBJ databases">
        <title>Amycolatopsis sp. V23-08.</title>
        <authorList>
            <person name="Somphong A."/>
        </authorList>
    </citation>
    <scope>NUCLEOTIDE SEQUENCE [LARGE SCALE GENOMIC DNA]</scope>
    <source>
        <strain evidence="5 6">V23-08</strain>
    </source>
</reference>
<feature type="domain" description="Epoxide hydrolase N-terminal" evidence="4">
    <location>
        <begin position="7"/>
        <end position="110"/>
    </location>
</feature>
<evidence type="ECO:0000313" key="6">
    <source>
        <dbReference type="Proteomes" id="UP001304298"/>
    </source>
</evidence>
<keyword evidence="3 5" id="KW-0378">Hydrolase</keyword>
<sequence length="368" mass="42070">MNPVREESFRIAIPDEELADLRHRLRRTRWPDPIEGAGWRYGTDPAYLRELVEYWAEEFDWRREERWLNAYPQFRSVADGLRVHYVHQRAAADGALPVLVLHGWPGSFVQMLDLLPLLTDAFDVVVGSLPGFAFSEASAQPGMTETRMAQVFHDLMTRVLGYERYAVRGSDFGASVAEALAIRYPRAVAGIHLSGTTPRADNPPADPGPAISRYIDDVERWRAAEVGYGAIQATKPQTLAASLNDSPAGLAAWIVEKFRRWSDCDGDVERRFTKDQLLTNISVYWFTQTIGSSVRLYGESDYRQDAGWSVPTAHLMSSKDMFPTPREWVERFSRVDRWTAVERGGHFLEWEEPRLVAEDMRAFFRDLR</sequence>
<dbReference type="PIRSF" id="PIRSF001112">
    <property type="entry name" value="Epoxide_hydrolase"/>
    <property type="match status" value="1"/>
</dbReference>
<dbReference type="InterPro" id="IPR000639">
    <property type="entry name" value="Epox_hydrolase-like"/>
</dbReference>
<dbReference type="Proteomes" id="UP001304298">
    <property type="component" value="Unassembled WGS sequence"/>
</dbReference>
<name>A0ABU5R9I3_9PSEU</name>
<evidence type="ECO:0000313" key="5">
    <source>
        <dbReference type="EMBL" id="MEA5362305.1"/>
    </source>
</evidence>
<dbReference type="Pfam" id="PF06441">
    <property type="entry name" value="EHN"/>
    <property type="match status" value="1"/>
</dbReference>